<proteinExistence type="predicted"/>
<gene>
    <name evidence="1" type="ORF">GCM10010124_23280</name>
</gene>
<dbReference type="AlphaFoldDB" id="A0A8J3FHN3"/>
<comment type="caution">
    <text evidence="1">The sequence shown here is derived from an EMBL/GenBank/DDBJ whole genome shotgun (WGS) entry which is preliminary data.</text>
</comment>
<sequence>MRPGDRAGTGPNRTRCDKLGPVERIGQVRTIENADPSGARYPRTKRHDGATVACALPGATPAYGSRP</sequence>
<dbReference type="Proteomes" id="UP000662200">
    <property type="component" value="Unassembled WGS sequence"/>
</dbReference>
<reference evidence="1" key="1">
    <citation type="journal article" date="2014" name="Int. J. Syst. Evol. Microbiol.">
        <title>Complete genome sequence of Corynebacterium casei LMG S-19264T (=DSM 44701T), isolated from a smear-ripened cheese.</title>
        <authorList>
            <consortium name="US DOE Joint Genome Institute (JGI-PGF)"/>
            <person name="Walter F."/>
            <person name="Albersmeier A."/>
            <person name="Kalinowski J."/>
            <person name="Ruckert C."/>
        </authorList>
    </citation>
    <scope>NUCLEOTIDE SEQUENCE</scope>
    <source>
        <strain evidence="1">JCM 3091</strain>
    </source>
</reference>
<protein>
    <submittedName>
        <fullName evidence="1">Uncharacterized protein</fullName>
    </submittedName>
</protein>
<accession>A0A8J3FHN3</accession>
<name>A0A8J3FHN3_9ACTN</name>
<reference evidence="1" key="2">
    <citation type="submission" date="2020-09" db="EMBL/GenBank/DDBJ databases">
        <authorList>
            <person name="Sun Q."/>
            <person name="Ohkuma M."/>
        </authorList>
    </citation>
    <scope>NUCLEOTIDE SEQUENCE</scope>
    <source>
        <strain evidence="1">JCM 3091</strain>
    </source>
</reference>
<organism evidence="1 2">
    <name type="scientific">Pilimelia terevasa</name>
    <dbReference type="NCBI Taxonomy" id="53372"/>
    <lineage>
        <taxon>Bacteria</taxon>
        <taxon>Bacillati</taxon>
        <taxon>Actinomycetota</taxon>
        <taxon>Actinomycetes</taxon>
        <taxon>Micromonosporales</taxon>
        <taxon>Micromonosporaceae</taxon>
        <taxon>Pilimelia</taxon>
    </lineage>
</organism>
<keyword evidence="2" id="KW-1185">Reference proteome</keyword>
<dbReference type="EMBL" id="BMQC01000007">
    <property type="protein sequence ID" value="GGK29902.1"/>
    <property type="molecule type" value="Genomic_DNA"/>
</dbReference>
<evidence type="ECO:0000313" key="1">
    <source>
        <dbReference type="EMBL" id="GGK29902.1"/>
    </source>
</evidence>
<dbReference type="RefSeq" id="WP_189114290.1">
    <property type="nucleotide sequence ID" value="NZ_BMQC01000007.1"/>
</dbReference>
<evidence type="ECO:0000313" key="2">
    <source>
        <dbReference type="Proteomes" id="UP000662200"/>
    </source>
</evidence>